<feature type="transmembrane region" description="Helical" evidence="8">
    <location>
        <begin position="135"/>
        <end position="158"/>
    </location>
</feature>
<dbReference type="AlphaFoldDB" id="A0A4R6WQ94"/>
<evidence type="ECO:0000313" key="10">
    <source>
        <dbReference type="EMBL" id="TDQ81420.1"/>
    </source>
</evidence>
<feature type="transmembrane region" description="Helical" evidence="8">
    <location>
        <begin position="71"/>
        <end position="89"/>
    </location>
</feature>
<proteinExistence type="inferred from homology"/>
<comment type="function">
    <text evidence="8">Probably functions as a manganese efflux pump.</text>
</comment>
<feature type="transmembrane region" description="Helical" evidence="8">
    <location>
        <begin position="164"/>
        <end position="183"/>
    </location>
</feature>
<keyword evidence="9" id="KW-0732">Signal</keyword>
<feature type="chain" id="PRO_5020649061" description="Putative manganese efflux pump MntP" evidence="9">
    <location>
        <begin position="20"/>
        <end position="189"/>
    </location>
</feature>
<keyword evidence="2 8" id="KW-1003">Cell membrane</keyword>
<keyword evidence="5 8" id="KW-0406">Ion transport</keyword>
<dbReference type="PANTHER" id="PTHR35529:SF1">
    <property type="entry name" value="MANGANESE EFFLUX PUMP MNTP-RELATED"/>
    <property type="match status" value="1"/>
</dbReference>
<dbReference type="EMBL" id="SNYW01000009">
    <property type="protein sequence ID" value="TDQ81420.1"/>
    <property type="molecule type" value="Genomic_DNA"/>
</dbReference>
<dbReference type="GO" id="GO:0005384">
    <property type="term" value="F:manganese ion transmembrane transporter activity"/>
    <property type="evidence" value="ECO:0007669"/>
    <property type="project" value="UniProtKB-UniRule"/>
</dbReference>
<evidence type="ECO:0000256" key="8">
    <source>
        <dbReference type="HAMAP-Rule" id="MF_01521"/>
    </source>
</evidence>
<evidence type="ECO:0000256" key="6">
    <source>
        <dbReference type="ARBA" id="ARBA00023136"/>
    </source>
</evidence>
<evidence type="ECO:0000256" key="3">
    <source>
        <dbReference type="ARBA" id="ARBA00022692"/>
    </source>
</evidence>
<dbReference type="Pfam" id="PF02659">
    <property type="entry name" value="Mntp"/>
    <property type="match status" value="1"/>
</dbReference>
<dbReference type="PANTHER" id="PTHR35529">
    <property type="entry name" value="MANGANESE EFFLUX PUMP MNTP-RELATED"/>
    <property type="match status" value="1"/>
</dbReference>
<keyword evidence="4 8" id="KW-1133">Transmembrane helix</keyword>
<name>A0A4R6WQ94_9PROT</name>
<dbReference type="OrthoDB" id="9811590at2"/>
<keyword evidence="6 8" id="KW-0472">Membrane</keyword>
<keyword evidence="1 8" id="KW-0813">Transport</keyword>
<comment type="subcellular location">
    <subcellularLocation>
        <location evidence="8">Cell membrane</location>
        <topology evidence="8">Multi-pass membrane protein</topology>
    </subcellularLocation>
</comment>
<organism evidence="10 11">
    <name type="scientific">Dongia mobilis</name>
    <dbReference type="NCBI Taxonomy" id="578943"/>
    <lineage>
        <taxon>Bacteria</taxon>
        <taxon>Pseudomonadati</taxon>
        <taxon>Pseudomonadota</taxon>
        <taxon>Alphaproteobacteria</taxon>
        <taxon>Rhodospirillales</taxon>
        <taxon>Dongiaceae</taxon>
        <taxon>Dongia</taxon>
    </lineage>
</organism>
<evidence type="ECO:0000256" key="9">
    <source>
        <dbReference type="SAM" id="SignalP"/>
    </source>
</evidence>
<evidence type="ECO:0000256" key="5">
    <source>
        <dbReference type="ARBA" id="ARBA00023065"/>
    </source>
</evidence>
<dbReference type="HAMAP" id="MF_01521">
    <property type="entry name" value="MntP_pump"/>
    <property type="match status" value="1"/>
</dbReference>
<keyword evidence="11" id="KW-1185">Reference proteome</keyword>
<dbReference type="GO" id="GO:0005886">
    <property type="term" value="C:plasma membrane"/>
    <property type="evidence" value="ECO:0007669"/>
    <property type="project" value="UniProtKB-SubCell"/>
</dbReference>
<keyword evidence="3 8" id="KW-0812">Transmembrane</keyword>
<dbReference type="Proteomes" id="UP000295783">
    <property type="component" value="Unassembled WGS sequence"/>
</dbReference>
<feature type="signal peptide" evidence="9">
    <location>
        <begin position="1"/>
        <end position="19"/>
    </location>
</feature>
<evidence type="ECO:0000256" key="4">
    <source>
        <dbReference type="ARBA" id="ARBA00022989"/>
    </source>
</evidence>
<keyword evidence="7 8" id="KW-0464">Manganese</keyword>
<comment type="caution">
    <text evidence="10">The sequence shown here is derived from an EMBL/GenBank/DDBJ whole genome shotgun (WGS) entry which is preliminary data.</text>
</comment>
<evidence type="ECO:0000313" key="11">
    <source>
        <dbReference type="Proteomes" id="UP000295783"/>
    </source>
</evidence>
<comment type="similarity">
    <text evidence="8">Belongs to the MntP (TC 9.B.29) family.</text>
</comment>
<evidence type="ECO:0000256" key="7">
    <source>
        <dbReference type="ARBA" id="ARBA00023211"/>
    </source>
</evidence>
<dbReference type="InterPro" id="IPR003810">
    <property type="entry name" value="Mntp/YtaF"/>
</dbReference>
<dbReference type="RefSeq" id="WP_133613977.1">
    <property type="nucleotide sequence ID" value="NZ_SNYW01000009.1"/>
</dbReference>
<protein>
    <recommendedName>
        <fullName evidence="8">Putative manganese efflux pump MntP</fullName>
    </recommendedName>
</protein>
<evidence type="ECO:0000256" key="2">
    <source>
        <dbReference type="ARBA" id="ARBA00022475"/>
    </source>
</evidence>
<feature type="transmembrane region" description="Helical" evidence="8">
    <location>
        <begin position="109"/>
        <end position="128"/>
    </location>
</feature>
<sequence length="189" mass="19728">MSIATSLALAFSLSADAFAASLGKGAALHRPRVAEAARIAAYFGIFELVAPVIGLGLGYTIGRYIEAVDHWIAFALLLGVGGRMCWLAFMGEKDADAPKPVRHGPLVLMLTAMATSIDATAVGVTLAYMDLHIPLTIMLIGIVTFGMTFGGVLIARVAGPLLGRWAECVGGLCLIAIGVKLLFEHGVFA</sequence>
<feature type="transmembrane region" description="Helical" evidence="8">
    <location>
        <begin position="39"/>
        <end position="59"/>
    </location>
</feature>
<gene>
    <name evidence="8" type="primary">mntP</name>
    <name evidence="10" type="ORF">A8950_2488</name>
</gene>
<evidence type="ECO:0000256" key="1">
    <source>
        <dbReference type="ARBA" id="ARBA00022448"/>
    </source>
</evidence>
<accession>A0A4R6WQ94</accession>
<reference evidence="10 11" key="1">
    <citation type="submission" date="2019-03" db="EMBL/GenBank/DDBJ databases">
        <title>Genomic Encyclopedia of Type Strains, Phase III (KMG-III): the genomes of soil and plant-associated and newly described type strains.</title>
        <authorList>
            <person name="Whitman W."/>
        </authorList>
    </citation>
    <scope>NUCLEOTIDE SEQUENCE [LARGE SCALE GENOMIC DNA]</scope>
    <source>
        <strain evidence="10 11">CGMCC 1.7660</strain>
    </source>
</reference>
<dbReference type="InterPro" id="IPR022929">
    <property type="entry name" value="Put_MntP"/>
</dbReference>